<accession>A0ABQ8TU20</accession>
<dbReference type="Proteomes" id="UP001148838">
    <property type="component" value="Unassembled WGS sequence"/>
</dbReference>
<gene>
    <name evidence="1" type="ORF">ANN_00739</name>
</gene>
<protein>
    <recommendedName>
        <fullName evidence="3">Reverse transcriptase</fullName>
    </recommendedName>
</protein>
<evidence type="ECO:0008006" key="3">
    <source>
        <dbReference type="Google" id="ProtNLM"/>
    </source>
</evidence>
<reference evidence="1 2" key="1">
    <citation type="journal article" date="2022" name="Allergy">
        <title>Genome assembly and annotation of Periplaneta americana reveal a comprehensive cockroach allergen profile.</title>
        <authorList>
            <person name="Wang L."/>
            <person name="Xiong Q."/>
            <person name="Saelim N."/>
            <person name="Wang L."/>
            <person name="Nong W."/>
            <person name="Wan A.T."/>
            <person name="Shi M."/>
            <person name="Liu X."/>
            <person name="Cao Q."/>
            <person name="Hui J.H.L."/>
            <person name="Sookrung N."/>
            <person name="Leung T.F."/>
            <person name="Tungtrongchitr A."/>
            <person name="Tsui S.K.W."/>
        </authorList>
    </citation>
    <scope>NUCLEOTIDE SEQUENCE [LARGE SCALE GENOMIC DNA]</scope>
    <source>
        <strain evidence="1">PWHHKU_190912</strain>
    </source>
</reference>
<sequence>MVIGAAEENNLHINEEKTVQMTLRKGGKSTLKHNITLHRKPLQKVGNYKYLGITLQTTAASFGLHIQERAAAAIRAAYNIPNLANLSTCMAKKLFKTVAPVITYGIEIM</sequence>
<name>A0ABQ8TU20_PERAM</name>
<evidence type="ECO:0000313" key="2">
    <source>
        <dbReference type="Proteomes" id="UP001148838"/>
    </source>
</evidence>
<keyword evidence="2" id="KW-1185">Reference proteome</keyword>
<evidence type="ECO:0000313" key="1">
    <source>
        <dbReference type="EMBL" id="KAJ4449341.1"/>
    </source>
</evidence>
<proteinExistence type="predicted"/>
<dbReference type="EMBL" id="JAJSOF020000003">
    <property type="protein sequence ID" value="KAJ4449341.1"/>
    <property type="molecule type" value="Genomic_DNA"/>
</dbReference>
<comment type="caution">
    <text evidence="1">The sequence shown here is derived from an EMBL/GenBank/DDBJ whole genome shotgun (WGS) entry which is preliminary data.</text>
</comment>
<organism evidence="1 2">
    <name type="scientific">Periplaneta americana</name>
    <name type="common">American cockroach</name>
    <name type="synonym">Blatta americana</name>
    <dbReference type="NCBI Taxonomy" id="6978"/>
    <lineage>
        <taxon>Eukaryota</taxon>
        <taxon>Metazoa</taxon>
        <taxon>Ecdysozoa</taxon>
        <taxon>Arthropoda</taxon>
        <taxon>Hexapoda</taxon>
        <taxon>Insecta</taxon>
        <taxon>Pterygota</taxon>
        <taxon>Neoptera</taxon>
        <taxon>Polyneoptera</taxon>
        <taxon>Dictyoptera</taxon>
        <taxon>Blattodea</taxon>
        <taxon>Blattoidea</taxon>
        <taxon>Blattidae</taxon>
        <taxon>Blattinae</taxon>
        <taxon>Periplaneta</taxon>
    </lineage>
</organism>